<name>A0A1W0E4Z4_9MICR</name>
<dbReference type="EMBL" id="MNPJ01000021">
    <property type="protein sequence ID" value="OQS54291.1"/>
    <property type="molecule type" value="Genomic_DNA"/>
</dbReference>
<evidence type="ECO:0008006" key="3">
    <source>
        <dbReference type="Google" id="ProtNLM"/>
    </source>
</evidence>
<proteinExistence type="predicted"/>
<reference evidence="1 2" key="1">
    <citation type="journal article" date="2017" name="Environ. Microbiol.">
        <title>Decay of the glycolytic pathway and adaptation to intranuclear parasitism within Enterocytozoonidae microsporidia.</title>
        <authorList>
            <person name="Wiredu Boakye D."/>
            <person name="Jaroenlak P."/>
            <person name="Prachumwat A."/>
            <person name="Williams T.A."/>
            <person name="Bateman K.S."/>
            <person name="Itsathitphaisarn O."/>
            <person name="Sritunyalucksana K."/>
            <person name="Paszkiewicz K.H."/>
            <person name="Moore K.A."/>
            <person name="Stentiford G.D."/>
            <person name="Williams B.A."/>
        </authorList>
    </citation>
    <scope>NUCLEOTIDE SEQUENCE [LARGE SCALE GENOMIC DNA]</scope>
    <source>
        <strain evidence="1 2">TH1</strain>
    </source>
</reference>
<organism evidence="1 2">
    <name type="scientific">Ecytonucleospora hepatopenaei</name>
    <dbReference type="NCBI Taxonomy" id="646526"/>
    <lineage>
        <taxon>Eukaryota</taxon>
        <taxon>Fungi</taxon>
        <taxon>Fungi incertae sedis</taxon>
        <taxon>Microsporidia</taxon>
        <taxon>Enterocytozoonidae</taxon>
        <taxon>Ecytonucleospora</taxon>
    </lineage>
</organism>
<gene>
    <name evidence="1" type="ORF">EHP00_1123</name>
</gene>
<comment type="caution">
    <text evidence="1">The sequence shown here is derived from an EMBL/GenBank/DDBJ whole genome shotgun (WGS) entry which is preliminary data.</text>
</comment>
<evidence type="ECO:0000313" key="2">
    <source>
        <dbReference type="Proteomes" id="UP000192758"/>
    </source>
</evidence>
<sequence>MIKNIFILFGVALWNLAYCTGIVNDYHLLLFNEKYSHHVLAPGGRDAVEELSRYAVLVPFEVENIDSLALNLHIDSEGHGVLKDITNSFRSKVSTGSLSFTQEKHMESNMWFKYVEKTENKENNKMLIVSNNKCLTASENKKGEKRLSFEQCTGATSQVWGPVLKDEILNKINGTDEDLTIEKEQLKNTLDKLDGYTMKHIFT</sequence>
<accession>A0A1W0E4Z4</accession>
<evidence type="ECO:0000313" key="1">
    <source>
        <dbReference type="EMBL" id="OQS54291.1"/>
    </source>
</evidence>
<dbReference type="AlphaFoldDB" id="A0A1W0E4Z4"/>
<dbReference type="SUPFAM" id="SSF50370">
    <property type="entry name" value="Ricin B-like lectins"/>
    <property type="match status" value="1"/>
</dbReference>
<dbReference type="Proteomes" id="UP000192758">
    <property type="component" value="Unassembled WGS sequence"/>
</dbReference>
<protein>
    <recommendedName>
        <fullName evidence="3">Ricin B lectin domain-containing protein</fullName>
    </recommendedName>
</protein>
<keyword evidence="2" id="KW-1185">Reference proteome</keyword>
<dbReference type="VEuPathDB" id="MicrosporidiaDB:EHP00_1123"/>
<dbReference type="InterPro" id="IPR035992">
    <property type="entry name" value="Ricin_B-like_lectins"/>
</dbReference>